<dbReference type="OrthoDB" id="5394411at2759"/>
<organism evidence="2 3">
    <name type="scientific">Hyphodiscus hymeniophilus</name>
    <dbReference type="NCBI Taxonomy" id="353542"/>
    <lineage>
        <taxon>Eukaryota</taxon>
        <taxon>Fungi</taxon>
        <taxon>Dikarya</taxon>
        <taxon>Ascomycota</taxon>
        <taxon>Pezizomycotina</taxon>
        <taxon>Leotiomycetes</taxon>
        <taxon>Helotiales</taxon>
        <taxon>Hyphodiscaceae</taxon>
        <taxon>Hyphodiscus</taxon>
    </lineage>
</organism>
<reference evidence="2" key="1">
    <citation type="submission" date="2019-07" db="EMBL/GenBank/DDBJ databases">
        <title>Hyphodiscus hymeniophilus genome sequencing and assembly.</title>
        <authorList>
            <person name="Kramer G."/>
            <person name="Nodwell J."/>
        </authorList>
    </citation>
    <scope>NUCLEOTIDE SEQUENCE</scope>
    <source>
        <strain evidence="2">ATCC 34498</strain>
    </source>
</reference>
<gene>
    <name evidence="2" type="ORF">D0Z07_0393</name>
</gene>
<name>A0A9P6VRH9_9HELO</name>
<proteinExistence type="predicted"/>
<dbReference type="InterPro" id="IPR012349">
    <property type="entry name" value="Split_barrel_FMN-bd"/>
</dbReference>
<dbReference type="AlphaFoldDB" id="A0A9P6VRH9"/>
<evidence type="ECO:0000259" key="1">
    <source>
        <dbReference type="Pfam" id="PF12766"/>
    </source>
</evidence>
<dbReference type="PANTHER" id="PTHR28243:SF1">
    <property type="entry name" value="PYRIDOXAMINE 5'-PHOSPHATE OXIDASE ALR4036 FAMILY FMN-BINDING DOMAIN-CONTAINING PROTEIN"/>
    <property type="match status" value="1"/>
</dbReference>
<feature type="domain" description="Pyridoxamine 5'-phosphate oxidase Alr4036 family FMN-binding" evidence="1">
    <location>
        <begin position="14"/>
        <end position="143"/>
    </location>
</feature>
<keyword evidence="3" id="KW-1185">Reference proteome</keyword>
<evidence type="ECO:0000313" key="2">
    <source>
        <dbReference type="EMBL" id="KAG0652877.1"/>
    </source>
</evidence>
<dbReference type="GO" id="GO:0010181">
    <property type="term" value="F:FMN binding"/>
    <property type="evidence" value="ECO:0007669"/>
    <property type="project" value="InterPro"/>
</dbReference>
<dbReference type="Gene3D" id="2.30.110.10">
    <property type="entry name" value="Electron Transport, Fmn-binding Protein, Chain A"/>
    <property type="match status" value="1"/>
</dbReference>
<dbReference type="SUPFAM" id="SSF50475">
    <property type="entry name" value="FMN-binding split barrel"/>
    <property type="match status" value="1"/>
</dbReference>
<comment type="caution">
    <text evidence="2">The sequence shown here is derived from an EMBL/GenBank/DDBJ whole genome shotgun (WGS) entry which is preliminary data.</text>
</comment>
<dbReference type="Proteomes" id="UP000785200">
    <property type="component" value="Unassembled WGS sequence"/>
</dbReference>
<accession>A0A9P6VRH9</accession>
<evidence type="ECO:0000313" key="3">
    <source>
        <dbReference type="Proteomes" id="UP000785200"/>
    </source>
</evidence>
<dbReference type="PANTHER" id="PTHR28243">
    <property type="entry name" value="AGL049CP"/>
    <property type="match status" value="1"/>
</dbReference>
<dbReference type="Pfam" id="PF12766">
    <property type="entry name" value="Pyridox_oxase_2"/>
    <property type="match status" value="1"/>
</dbReference>
<protein>
    <recommendedName>
        <fullName evidence="1">Pyridoxamine 5'-phosphate oxidase Alr4036 family FMN-binding domain-containing protein</fullName>
    </recommendedName>
</protein>
<sequence>MSTSSKTPSSIGVAPWKPIFLTHLSKMSSPEFVLSSLHPSTDPSSPTPYVPRARTCIYRGMWAELPENKHSSAPQNEKVYETDLPTFTTDVRMAKVPEIFASCQGHGEPEQSQGSGGGGPVEAVFWVKEVMTQWRIRGEAYIVGPDIEEAGGGSSGVRAVKHKIGERMRVVKEEGKQGWSWEKEVTAHFGNLTPGMRGSFKNPAPGSPVSVPPEKGLELGQQVNDLHDEIARSNFRVCIIRPEEVEQVDLSVPDKARRWKYTFVGPNGGEIGEWNKEELWP</sequence>
<dbReference type="EMBL" id="VNKQ01000002">
    <property type="protein sequence ID" value="KAG0652877.1"/>
    <property type="molecule type" value="Genomic_DNA"/>
</dbReference>
<dbReference type="InterPro" id="IPR024624">
    <property type="entry name" value="Pyridox_Oxase_Alr4036_FMN-bd"/>
</dbReference>